<comment type="caution">
    <text evidence="1">The sequence shown here is derived from an EMBL/GenBank/DDBJ whole genome shotgun (WGS) entry which is preliminary data.</text>
</comment>
<proteinExistence type="predicted"/>
<dbReference type="Proteomes" id="UP000481033">
    <property type="component" value="Unassembled WGS sequence"/>
</dbReference>
<sequence length="262" mass="29949">MKIAIDNSALIKTFLRGEESLLANRELRVEKALDEIQLLTTQGVLLAKGRFTTKCPHIVIRLSSDYWALLHQFALEAGFIPLSLEQARSSKATFAQYDHHSVPAGYQIHCEAASVFWKTWWVNHRSMQLMDILLLCHKQWYPVKHMLCDTGTIYVKTWRGEQILSLADTVVWLDRNAQRQRLRVNVRKRHAKDTLVASKYPYHDELVANHSEPLQRPKVPANLQSVIKADATRLLVHTVLGPVVIEGQNLTCNLARKSIKVS</sequence>
<name>A0A6M0RID3_9CYAN</name>
<keyword evidence="2" id="KW-1185">Reference proteome</keyword>
<reference evidence="1 2" key="1">
    <citation type="journal article" date="2020" name="Microb. Ecol.">
        <title>Ecogenomics of the Marine Benthic Filamentous Cyanobacterium Adonisia.</title>
        <authorList>
            <person name="Walter J.M."/>
            <person name="Coutinho F.H."/>
            <person name="Leomil L."/>
            <person name="Hargreaves P.I."/>
            <person name="Campeao M.E."/>
            <person name="Vieira V.V."/>
            <person name="Silva B.S."/>
            <person name="Fistarol G.O."/>
            <person name="Salomon P.S."/>
            <person name="Sawabe T."/>
            <person name="Mino S."/>
            <person name="Hosokawa M."/>
            <person name="Miyashita H."/>
            <person name="Maruyama F."/>
            <person name="van Verk M.C."/>
            <person name="Dutilh B.E."/>
            <person name="Thompson C.C."/>
            <person name="Thompson F.L."/>
        </authorList>
    </citation>
    <scope>NUCLEOTIDE SEQUENCE [LARGE SCALE GENOMIC DNA]</scope>
    <source>
        <strain evidence="1 2">CCMR0081</strain>
    </source>
</reference>
<dbReference type="AlphaFoldDB" id="A0A6M0RID3"/>
<protein>
    <submittedName>
        <fullName evidence="1">Uncharacterized protein</fullName>
    </submittedName>
</protein>
<organism evidence="1 2">
    <name type="scientific">Adonisia turfae CCMR0081</name>
    <dbReference type="NCBI Taxonomy" id="2292702"/>
    <lineage>
        <taxon>Bacteria</taxon>
        <taxon>Bacillati</taxon>
        <taxon>Cyanobacteriota</taxon>
        <taxon>Adonisia</taxon>
        <taxon>Adonisia turfae</taxon>
    </lineage>
</organism>
<accession>A0A6M0RID3</accession>
<evidence type="ECO:0000313" key="1">
    <source>
        <dbReference type="EMBL" id="NEZ55522.1"/>
    </source>
</evidence>
<evidence type="ECO:0000313" key="2">
    <source>
        <dbReference type="Proteomes" id="UP000481033"/>
    </source>
</evidence>
<gene>
    <name evidence="1" type="ORF">DXZ20_07510</name>
</gene>
<dbReference type="EMBL" id="QXHD01000004">
    <property type="protein sequence ID" value="NEZ55522.1"/>
    <property type="molecule type" value="Genomic_DNA"/>
</dbReference>
<dbReference type="RefSeq" id="WP_163697413.1">
    <property type="nucleotide sequence ID" value="NZ_QXHD01000004.1"/>
</dbReference>